<dbReference type="EMBL" id="KY940820">
    <property type="protein sequence ID" value="ARP51797.1"/>
    <property type="molecule type" value="Genomic_RNA"/>
</dbReference>
<proteinExistence type="predicted"/>
<name>A0A5A4DLB3_9CLOS</name>
<gene>
    <name evidence="1" type="primary">p12</name>
</gene>
<organism evidence="1">
    <name type="scientific">Grapevine leafroll-associated virus 7</name>
    <dbReference type="NCBI Taxonomy" id="217615"/>
    <lineage>
        <taxon>Viruses</taxon>
        <taxon>Riboviria</taxon>
        <taxon>Orthornavirae</taxon>
        <taxon>Kitrinoviricota</taxon>
        <taxon>Alsuviricetes</taxon>
        <taxon>Martellivirales</taxon>
        <taxon>Closteroviridae</taxon>
        <taxon>Velarivirus</taxon>
        <taxon>Velarivirus septemvitis</taxon>
    </lineage>
</organism>
<protein>
    <submittedName>
        <fullName evidence="1">p12 protein</fullName>
    </submittedName>
</protein>
<reference evidence="1" key="1">
    <citation type="submission" date="2017-03" db="EMBL/GenBank/DDBJ databases">
        <authorList>
            <person name="Rasool S."/>
            <person name="Al Rwahnih M."/>
            <person name="Naz S."/>
        </authorList>
    </citation>
    <scope>NUCLEOTIDE SEQUENCE</scope>
    <source>
        <strain evidence="1">Q4</strain>
    </source>
</reference>
<evidence type="ECO:0000313" key="1">
    <source>
        <dbReference type="EMBL" id="ARP51797.1"/>
    </source>
</evidence>
<accession>A0A5A4DLB3</accession>
<sequence length="89" mass="10455">MSQLRNSGESVKFLDDLGITYRLFEEVEREELQITLCLSLSLNGELKLLYLSNNRTFSGRLFICFWDAGIQGLEHLVEEFPYVKEQWMC</sequence>